<accession>A0A918MD85</accession>
<dbReference type="AlphaFoldDB" id="A0A918MD85"/>
<reference evidence="1" key="1">
    <citation type="journal article" date="2014" name="Int. J. Syst. Evol. Microbiol.">
        <title>Complete genome sequence of Corynebacterium casei LMG S-19264T (=DSM 44701T), isolated from a smear-ripened cheese.</title>
        <authorList>
            <consortium name="US DOE Joint Genome Institute (JGI-PGF)"/>
            <person name="Walter F."/>
            <person name="Albersmeier A."/>
            <person name="Kalinowski J."/>
            <person name="Ruckert C."/>
        </authorList>
    </citation>
    <scope>NUCLEOTIDE SEQUENCE</scope>
    <source>
        <strain evidence="1">JCM 4369</strain>
    </source>
</reference>
<comment type="caution">
    <text evidence="1">The sequence shown here is derived from an EMBL/GenBank/DDBJ whole genome shotgun (WGS) entry which is preliminary data.</text>
</comment>
<name>A0A918MD85_9ACTN</name>
<reference evidence="1" key="2">
    <citation type="submission" date="2020-09" db="EMBL/GenBank/DDBJ databases">
        <authorList>
            <person name="Sun Q."/>
            <person name="Ohkuma M."/>
        </authorList>
    </citation>
    <scope>NUCLEOTIDE SEQUENCE</scope>
    <source>
        <strain evidence="1">JCM 4369</strain>
    </source>
</reference>
<dbReference type="EMBL" id="BMTD01000011">
    <property type="protein sequence ID" value="GGV06100.1"/>
    <property type="molecule type" value="Genomic_DNA"/>
</dbReference>
<gene>
    <name evidence="1" type="ORF">GCM10010260_49460</name>
</gene>
<proteinExistence type="predicted"/>
<dbReference type="Proteomes" id="UP000618795">
    <property type="component" value="Unassembled WGS sequence"/>
</dbReference>
<organism evidence="1 2">
    <name type="scientific">Streptomyces filipinensis</name>
    <dbReference type="NCBI Taxonomy" id="66887"/>
    <lineage>
        <taxon>Bacteria</taxon>
        <taxon>Bacillati</taxon>
        <taxon>Actinomycetota</taxon>
        <taxon>Actinomycetes</taxon>
        <taxon>Kitasatosporales</taxon>
        <taxon>Streptomycetaceae</taxon>
        <taxon>Streptomyces</taxon>
    </lineage>
</organism>
<evidence type="ECO:0000313" key="2">
    <source>
        <dbReference type="Proteomes" id="UP000618795"/>
    </source>
</evidence>
<protein>
    <submittedName>
        <fullName evidence="1">Uncharacterized protein</fullName>
    </submittedName>
</protein>
<keyword evidence="2" id="KW-1185">Reference proteome</keyword>
<dbReference type="RefSeq" id="WP_191875703.1">
    <property type="nucleotide sequence ID" value="NZ_BMTD01000011.1"/>
</dbReference>
<evidence type="ECO:0000313" key="1">
    <source>
        <dbReference type="EMBL" id="GGV06100.1"/>
    </source>
</evidence>
<sequence length="61" mass="6544">MTHRTTPRPRICSHCDGFASAAITLGGRDRHGHLRTITAHCPACNGLGILPARRVQEGARA</sequence>